<gene>
    <name evidence="3" type="ORF">HF519_02325</name>
</gene>
<dbReference type="PROSITE" id="PS51257">
    <property type="entry name" value="PROKAR_LIPOPROTEIN"/>
    <property type="match status" value="1"/>
</dbReference>
<evidence type="ECO:0000313" key="3">
    <source>
        <dbReference type="EMBL" id="NMH90441.1"/>
    </source>
</evidence>
<evidence type="ECO:0000313" key="4">
    <source>
        <dbReference type="Proteomes" id="UP000586918"/>
    </source>
</evidence>
<feature type="compositionally biased region" description="Low complexity" evidence="1">
    <location>
        <begin position="35"/>
        <end position="54"/>
    </location>
</feature>
<feature type="region of interest" description="Disordered" evidence="1">
    <location>
        <begin position="35"/>
        <end position="69"/>
    </location>
</feature>
<evidence type="ECO:0000256" key="2">
    <source>
        <dbReference type="SAM" id="SignalP"/>
    </source>
</evidence>
<comment type="caution">
    <text evidence="3">The sequence shown here is derived from an EMBL/GenBank/DDBJ whole genome shotgun (WGS) entry which is preliminary data.</text>
</comment>
<evidence type="ECO:0000256" key="1">
    <source>
        <dbReference type="SAM" id="MobiDB-lite"/>
    </source>
</evidence>
<feature type="chain" id="PRO_5032674962" description="DUF3558 domain-containing protein" evidence="2">
    <location>
        <begin position="31"/>
        <end position="197"/>
    </location>
</feature>
<organism evidence="3 4">
    <name type="scientific">Pseudonocardia bannensis</name>
    <dbReference type="NCBI Taxonomy" id="630973"/>
    <lineage>
        <taxon>Bacteria</taxon>
        <taxon>Bacillati</taxon>
        <taxon>Actinomycetota</taxon>
        <taxon>Actinomycetes</taxon>
        <taxon>Pseudonocardiales</taxon>
        <taxon>Pseudonocardiaceae</taxon>
        <taxon>Pseudonocardia</taxon>
    </lineage>
</organism>
<reference evidence="3 4" key="1">
    <citation type="submission" date="2020-04" db="EMBL/GenBank/DDBJ databases">
        <authorList>
            <person name="Klaysubun C."/>
            <person name="Duangmal K."/>
            <person name="Lipun K."/>
        </authorList>
    </citation>
    <scope>NUCLEOTIDE SEQUENCE [LARGE SCALE GENOMIC DNA]</scope>
    <source>
        <strain evidence="3 4">DSM 45300</strain>
    </source>
</reference>
<name>A0A848DCW2_9PSEU</name>
<accession>A0A848DCW2</accession>
<proteinExistence type="predicted"/>
<dbReference type="AlphaFoldDB" id="A0A848DCW2"/>
<feature type="signal peptide" evidence="2">
    <location>
        <begin position="1"/>
        <end position="30"/>
    </location>
</feature>
<protein>
    <recommendedName>
        <fullName evidence="5">DUF3558 domain-containing protein</fullName>
    </recommendedName>
</protein>
<keyword evidence="2" id="KW-0732">Signal</keyword>
<keyword evidence="4" id="KW-1185">Reference proteome</keyword>
<dbReference type="Proteomes" id="UP000586918">
    <property type="component" value="Unassembled WGS sequence"/>
</dbReference>
<evidence type="ECO:0008006" key="5">
    <source>
        <dbReference type="Google" id="ProtNLM"/>
    </source>
</evidence>
<dbReference type="EMBL" id="JAAXKZ010000004">
    <property type="protein sequence ID" value="NMH90441.1"/>
    <property type="molecule type" value="Genomic_DNA"/>
</dbReference>
<dbReference type="RefSeq" id="WP_169409936.1">
    <property type="nucleotide sequence ID" value="NZ_JAAXKZ010000004.1"/>
</dbReference>
<sequence>MPARSVRRSVRVLAGLALAPALLVVATACASGDTAATPGPATATQDPAAPTGSAGSVGTGGGLPQACSLVPPGEINSASGLALAEPSPSGNERRSVCAFDTTASGGVGLSVGVEPASRFDAKAEASRNSVGVPGTEVPGLGERALFFYSDADLPEGVGGVLVSGGGSTIDITLQGVGDEARTRDAAVAIAKVALDRI</sequence>